<accession>A0A0G0W6F2</accession>
<name>A0A0G0W6F2_9BACT</name>
<proteinExistence type="predicted"/>
<dbReference type="Proteomes" id="UP000034664">
    <property type="component" value="Unassembled WGS sequence"/>
</dbReference>
<dbReference type="EMBL" id="LBZM01000044">
    <property type="protein sequence ID" value="KKR70837.1"/>
    <property type="molecule type" value="Genomic_DNA"/>
</dbReference>
<reference evidence="1 2" key="1">
    <citation type="journal article" date="2015" name="Nature">
        <title>rRNA introns, odd ribosomes, and small enigmatic genomes across a large radiation of phyla.</title>
        <authorList>
            <person name="Brown C.T."/>
            <person name="Hug L.A."/>
            <person name="Thomas B.C."/>
            <person name="Sharon I."/>
            <person name="Castelle C.J."/>
            <person name="Singh A."/>
            <person name="Wilkins M.J."/>
            <person name="Williams K.H."/>
            <person name="Banfield J.F."/>
        </authorList>
    </citation>
    <scope>NUCLEOTIDE SEQUENCE [LARGE SCALE GENOMIC DNA]</scope>
</reference>
<evidence type="ECO:0000313" key="2">
    <source>
        <dbReference type="Proteomes" id="UP000034664"/>
    </source>
</evidence>
<gene>
    <name evidence="1" type="ORF">UU14_C0044G0008</name>
</gene>
<protein>
    <submittedName>
        <fullName evidence="1">Uncharacterized protein</fullName>
    </submittedName>
</protein>
<dbReference type="AlphaFoldDB" id="A0A0G0W6F2"/>
<organism evidence="1 2">
    <name type="scientific">Candidatus Roizmanbacteria bacterium GW2011_GWB1_40_7</name>
    <dbReference type="NCBI Taxonomy" id="1618482"/>
    <lineage>
        <taxon>Bacteria</taxon>
        <taxon>Candidatus Roizmaniibacteriota</taxon>
    </lineage>
</organism>
<evidence type="ECO:0000313" key="1">
    <source>
        <dbReference type="EMBL" id="KKR70837.1"/>
    </source>
</evidence>
<comment type="caution">
    <text evidence="1">The sequence shown here is derived from an EMBL/GenBank/DDBJ whole genome shotgun (WGS) entry which is preliminary data.</text>
</comment>
<sequence length="79" mass="9273">MTNEIMCRFRPNLECPPDCGLYELTRRQYKPLSESEKQALKNMPETELSELEYYSLVIEQSRISLCFQVSGYTSKKIVD</sequence>